<accession>A0ABR8RGF8</accession>
<dbReference type="SUPFAM" id="SSF51419">
    <property type="entry name" value="PLP-binding barrel"/>
    <property type="match status" value="1"/>
</dbReference>
<name>A0ABR8RGF8_9GAMM</name>
<comment type="function">
    <text evidence="11">Catalyzes the decarboxylation of carboxynorspermidine and carboxyspermidine.</text>
</comment>
<reference evidence="13 14" key="1">
    <citation type="submission" date="2020-08" db="EMBL/GenBank/DDBJ databases">
        <title>A Genomic Blueprint of the Chicken Gut Microbiome.</title>
        <authorList>
            <person name="Gilroy R."/>
            <person name="Ravi A."/>
            <person name="Getino M."/>
            <person name="Pursley I."/>
            <person name="Horton D.L."/>
            <person name="Alikhan N.-F."/>
            <person name="Baker D."/>
            <person name="Gharbi K."/>
            <person name="Hall N."/>
            <person name="Watson M."/>
            <person name="Adriaenssens E.M."/>
            <person name="Foster-Nyarko E."/>
            <person name="Jarju S."/>
            <person name="Secka A."/>
            <person name="Antonio M."/>
            <person name="Oren A."/>
            <person name="Chaudhuri R."/>
            <person name="La Ragione R.M."/>
            <person name="Hildebrand F."/>
            <person name="Pallen M.J."/>
        </authorList>
    </citation>
    <scope>NUCLEOTIDE SEQUENCE [LARGE SCALE GENOMIC DNA]</scope>
    <source>
        <strain evidence="13 14">Sa4CVA2</strain>
    </source>
</reference>
<keyword evidence="5 11" id="KW-0663">Pyridoxal phosphate</keyword>
<dbReference type="PANTHER" id="PTHR43727:SF1">
    <property type="entry name" value="CARBOXYNORSPERMIDINE_CARBOXYSPERMIDINE DECARBOXYLASE"/>
    <property type="match status" value="1"/>
</dbReference>
<evidence type="ECO:0000256" key="5">
    <source>
        <dbReference type="ARBA" id="ARBA00022898"/>
    </source>
</evidence>
<sequence>MNTNLPLQTSHSSLPATPYYLLDEAAIVANMQIIARLCELSGAKALLALKCFATWGVFDVMQPYLHGTTSSSLNEVRLGYETFGKGKGKGKGSDNKKETHAYSVAYSADEIDEVLSYADKIIFNSISQLNAFKGKAAAQNIPVGLRLNPKTSNSSFIIADPARPFSRLGEHDKDKITAVLADITGVMIHNNCENDSFEAFSASLADIENRFGEVLAQLEWVSLGGGIHFIAPDYPLEKLADRLKGFSEKYGVQVYLEPGEASIHGAGSLVTTVLDTMHNEKNLAVVDASIEAHMLDLLIYRESAPIVSINEETIDMMPVNKDQKEGAADNTIIYGRSCLAGDIFGEYALPSNLKIGDTIAFGNAAGYTMVKKNWFNGVGMPAIVIRRLDGSIHVQREFDYQDYKASLS</sequence>
<evidence type="ECO:0000256" key="3">
    <source>
        <dbReference type="ARBA" id="ARBA00013633"/>
    </source>
</evidence>
<comment type="cofactor">
    <cofactor evidence="1 11">
        <name>pyridoxal 5'-phosphate</name>
        <dbReference type="ChEBI" id="CHEBI:597326"/>
    </cofactor>
</comment>
<evidence type="ECO:0000256" key="4">
    <source>
        <dbReference type="ARBA" id="ARBA00022793"/>
    </source>
</evidence>
<dbReference type="Proteomes" id="UP000606724">
    <property type="component" value="Unassembled WGS sequence"/>
</dbReference>
<comment type="catalytic activity">
    <reaction evidence="9 11">
        <text>carboxyspermidine + H(+) = spermidine + CO2</text>
        <dbReference type="Rhea" id="RHEA:34095"/>
        <dbReference type="ChEBI" id="CHEBI:15378"/>
        <dbReference type="ChEBI" id="CHEBI:16526"/>
        <dbReference type="ChEBI" id="CHEBI:57834"/>
        <dbReference type="ChEBI" id="CHEBI:65072"/>
        <dbReference type="EC" id="4.1.1.96"/>
    </reaction>
</comment>
<dbReference type="InterPro" id="IPR009006">
    <property type="entry name" value="Ala_racemase/Decarboxylase_C"/>
</dbReference>
<keyword evidence="14" id="KW-1185">Reference proteome</keyword>
<dbReference type="Gene3D" id="3.20.20.10">
    <property type="entry name" value="Alanine racemase"/>
    <property type="match status" value="1"/>
</dbReference>
<evidence type="ECO:0000259" key="12">
    <source>
        <dbReference type="Pfam" id="PF00278"/>
    </source>
</evidence>
<comment type="similarity">
    <text evidence="8 11">Belongs to the Orn/Lys/Arg decarboxylase class-II family. NspC subfamily.</text>
</comment>
<keyword evidence="6 11" id="KW-0745">Spermidine biosynthesis</keyword>
<dbReference type="EC" id="4.1.1.96" evidence="2 11"/>
<comment type="subcellular location">
    <subcellularLocation>
        <location evidence="11">Cytoplasm</location>
    </subcellularLocation>
</comment>
<evidence type="ECO:0000313" key="13">
    <source>
        <dbReference type="EMBL" id="MBD7946790.1"/>
    </source>
</evidence>
<keyword evidence="11" id="KW-0963">Cytoplasm</keyword>
<evidence type="ECO:0000256" key="1">
    <source>
        <dbReference type="ARBA" id="ARBA00001933"/>
    </source>
</evidence>
<dbReference type="PIRSF" id="PIRSF038941">
    <property type="entry name" value="NspC"/>
    <property type="match status" value="1"/>
</dbReference>
<keyword evidence="11" id="KW-0620">Polyamine biosynthesis</keyword>
<dbReference type="EMBL" id="JACSQR010000002">
    <property type="protein sequence ID" value="MBD7946790.1"/>
    <property type="molecule type" value="Genomic_DNA"/>
</dbReference>
<evidence type="ECO:0000256" key="8">
    <source>
        <dbReference type="ARBA" id="ARBA00025802"/>
    </source>
</evidence>
<evidence type="ECO:0000256" key="2">
    <source>
        <dbReference type="ARBA" id="ARBA00012259"/>
    </source>
</evidence>
<comment type="catalytic activity">
    <reaction evidence="10 11">
        <text>carboxynorspermidine + H(+) = norspermidine + CO2</text>
        <dbReference type="Rhea" id="RHEA:34099"/>
        <dbReference type="ChEBI" id="CHEBI:15378"/>
        <dbReference type="ChEBI" id="CHEBI:16526"/>
        <dbReference type="ChEBI" id="CHEBI:57920"/>
        <dbReference type="ChEBI" id="CHEBI:65070"/>
        <dbReference type="EC" id="4.1.1.96"/>
    </reaction>
</comment>
<keyword evidence="4 11" id="KW-0210">Decarboxylase</keyword>
<evidence type="ECO:0000256" key="9">
    <source>
        <dbReference type="ARBA" id="ARBA00047351"/>
    </source>
</evidence>
<comment type="caution">
    <text evidence="13">The sequence shown here is derived from an EMBL/GenBank/DDBJ whole genome shotgun (WGS) entry which is preliminary data.</text>
</comment>
<comment type="subunit">
    <text evidence="11">Homodimer.</text>
</comment>
<dbReference type="CDD" id="cd06829">
    <property type="entry name" value="PLPDE_III_CANSDC"/>
    <property type="match status" value="1"/>
</dbReference>
<dbReference type="RefSeq" id="WP_191690015.1">
    <property type="nucleotide sequence ID" value="NZ_JACSQR010000002.1"/>
</dbReference>
<evidence type="ECO:0000256" key="11">
    <source>
        <dbReference type="PIRNR" id="PIRNR038941"/>
    </source>
</evidence>
<evidence type="ECO:0000256" key="6">
    <source>
        <dbReference type="ARBA" id="ARBA00023066"/>
    </source>
</evidence>
<dbReference type="InterPro" id="IPR022643">
    <property type="entry name" value="De-COase2_C"/>
</dbReference>
<proteinExistence type="inferred from homology"/>
<dbReference type="Pfam" id="PF00278">
    <property type="entry name" value="Orn_DAP_Arg_deC"/>
    <property type="match status" value="1"/>
</dbReference>
<dbReference type="Gene3D" id="2.40.37.10">
    <property type="entry name" value="Lyase, Ornithine Decarboxylase, Chain A, domain 1"/>
    <property type="match status" value="1"/>
</dbReference>
<evidence type="ECO:0000256" key="10">
    <source>
        <dbReference type="ARBA" id="ARBA00047389"/>
    </source>
</evidence>
<feature type="domain" description="Orn/DAP/Arg decarboxylase 2 C-terminal" evidence="12">
    <location>
        <begin position="206"/>
        <end position="364"/>
    </location>
</feature>
<dbReference type="PANTHER" id="PTHR43727">
    <property type="entry name" value="DIAMINOPIMELATE DECARBOXYLASE"/>
    <property type="match status" value="1"/>
</dbReference>
<evidence type="ECO:0000313" key="14">
    <source>
        <dbReference type="Proteomes" id="UP000606724"/>
    </source>
</evidence>
<dbReference type="InterPro" id="IPR029066">
    <property type="entry name" value="PLP-binding_barrel"/>
</dbReference>
<dbReference type="SUPFAM" id="SSF50621">
    <property type="entry name" value="Alanine racemase C-terminal domain-like"/>
    <property type="match status" value="1"/>
</dbReference>
<evidence type="ECO:0000256" key="7">
    <source>
        <dbReference type="ARBA" id="ARBA00023239"/>
    </source>
</evidence>
<keyword evidence="7 11" id="KW-0456">Lyase</keyword>
<gene>
    <name evidence="13" type="ORF">H9653_01910</name>
</gene>
<protein>
    <recommendedName>
        <fullName evidence="3 11">Carboxynorspermidine/carboxyspermidine decarboxylase</fullName>
        <shortName evidence="11">CANS DC/CAS DC</shortName>
        <shortName evidence="11">CANSDC/CASDC</shortName>
        <ecNumber evidence="2 11">4.1.1.96</ecNumber>
    </recommendedName>
</protein>
<dbReference type="InterPro" id="IPR005730">
    <property type="entry name" value="Nsp_de-COase"/>
</dbReference>
<organism evidence="13 14">
    <name type="scientific">Psychrobacter communis</name>
    <dbReference type="NCBI Taxonomy" id="2762238"/>
    <lineage>
        <taxon>Bacteria</taxon>
        <taxon>Pseudomonadati</taxon>
        <taxon>Pseudomonadota</taxon>
        <taxon>Gammaproteobacteria</taxon>
        <taxon>Moraxellales</taxon>
        <taxon>Moraxellaceae</taxon>
        <taxon>Psychrobacter</taxon>
    </lineage>
</organism>